<keyword evidence="6" id="KW-0393">Immunoglobulin domain</keyword>
<evidence type="ECO:0000256" key="1">
    <source>
        <dbReference type="ARBA" id="ARBA00004370"/>
    </source>
</evidence>
<reference evidence="9 10" key="1">
    <citation type="submission" date="2019-09" db="EMBL/GenBank/DDBJ databases">
        <title>Bird 10,000 Genomes (B10K) Project - Family phase.</title>
        <authorList>
            <person name="Zhang G."/>
        </authorList>
    </citation>
    <scope>NUCLEOTIDE SEQUENCE [LARGE SCALE GENOMIC DNA]</scope>
    <source>
        <strain evidence="9">B10K-DU-002-14</strain>
        <tissue evidence="9">Muscle</tissue>
    </source>
</reference>
<dbReference type="SUPFAM" id="SSF48726">
    <property type="entry name" value="Immunoglobulin"/>
    <property type="match status" value="1"/>
</dbReference>
<feature type="signal peptide" evidence="7">
    <location>
        <begin position="1"/>
        <end position="18"/>
    </location>
</feature>
<dbReference type="Proteomes" id="UP000586634">
    <property type="component" value="Unassembled WGS sequence"/>
</dbReference>
<feature type="chain" id="PRO_5029916977" evidence="7">
    <location>
        <begin position="19"/>
        <end position="117"/>
    </location>
</feature>
<evidence type="ECO:0000256" key="7">
    <source>
        <dbReference type="SAM" id="SignalP"/>
    </source>
</evidence>
<evidence type="ECO:0000256" key="5">
    <source>
        <dbReference type="ARBA" id="ARBA00023170"/>
    </source>
</evidence>
<organism evidence="9 10">
    <name type="scientific">Nycticryphes semicollaris</name>
    <dbReference type="NCBI Taxonomy" id="227226"/>
    <lineage>
        <taxon>Eukaryota</taxon>
        <taxon>Metazoa</taxon>
        <taxon>Chordata</taxon>
        <taxon>Craniata</taxon>
        <taxon>Vertebrata</taxon>
        <taxon>Euteleostomi</taxon>
        <taxon>Archelosauria</taxon>
        <taxon>Archosauria</taxon>
        <taxon>Dinosauria</taxon>
        <taxon>Saurischia</taxon>
        <taxon>Theropoda</taxon>
        <taxon>Coelurosauria</taxon>
        <taxon>Aves</taxon>
        <taxon>Neognathae</taxon>
        <taxon>Neoaves</taxon>
        <taxon>Charadriiformes</taxon>
        <taxon>Rostratulidae</taxon>
        <taxon>Nycticryphes</taxon>
    </lineage>
</organism>
<dbReference type="Gene3D" id="2.60.40.10">
    <property type="entry name" value="Immunoglobulins"/>
    <property type="match status" value="1"/>
</dbReference>
<name>A0A7L1HIW9_9CHAR</name>
<dbReference type="PANTHER" id="PTHR19256">
    <property type="entry name" value="T-CELL RECEPTOR GAMMA CHAIN"/>
    <property type="match status" value="1"/>
</dbReference>
<dbReference type="InterPro" id="IPR013783">
    <property type="entry name" value="Ig-like_fold"/>
</dbReference>
<dbReference type="InterPro" id="IPR036179">
    <property type="entry name" value="Ig-like_dom_sf"/>
</dbReference>
<evidence type="ECO:0000256" key="6">
    <source>
        <dbReference type="ARBA" id="ARBA00023319"/>
    </source>
</evidence>
<keyword evidence="10" id="KW-1185">Reference proteome</keyword>
<keyword evidence="2" id="KW-0812">Transmembrane</keyword>
<evidence type="ECO:0000313" key="9">
    <source>
        <dbReference type="EMBL" id="NXN25259.1"/>
    </source>
</evidence>
<gene>
    <name evidence="9" type="primary">Iglv321</name>
    <name evidence="9" type="ORF">NYCSEM_R15716</name>
</gene>
<feature type="non-terminal residue" evidence="9">
    <location>
        <position position="117"/>
    </location>
</feature>
<feature type="domain" description="Ig-like" evidence="8">
    <location>
        <begin position="18"/>
        <end position="117"/>
    </location>
</feature>
<dbReference type="AlphaFoldDB" id="A0A7L1HIW9"/>
<keyword evidence="5" id="KW-0675">Receptor</keyword>
<dbReference type="Pfam" id="PF07686">
    <property type="entry name" value="V-set"/>
    <property type="match status" value="1"/>
</dbReference>
<comment type="caution">
    <text evidence="9">The sequence shown here is derived from an EMBL/GenBank/DDBJ whole genome shotgun (WGS) entry which is preliminary data.</text>
</comment>
<comment type="subcellular location">
    <subcellularLocation>
        <location evidence="1">Membrane</location>
    </subcellularLocation>
</comment>
<dbReference type="GO" id="GO:0016020">
    <property type="term" value="C:membrane"/>
    <property type="evidence" value="ECO:0007669"/>
    <property type="project" value="UniProtKB-SubCell"/>
</dbReference>
<dbReference type="InterPro" id="IPR007110">
    <property type="entry name" value="Ig-like_dom"/>
</dbReference>
<dbReference type="PANTHER" id="PTHR19256:SF65">
    <property type="entry name" value="T CELL RECEPTOR GAMMA CONSTANT 1-RELATED"/>
    <property type="match status" value="1"/>
</dbReference>
<dbReference type="SMART" id="SM00406">
    <property type="entry name" value="IGv"/>
    <property type="match status" value="1"/>
</dbReference>
<proteinExistence type="predicted"/>
<keyword evidence="3" id="KW-1133">Transmembrane helix</keyword>
<dbReference type="OrthoDB" id="8924181at2759"/>
<accession>A0A7L1HIW9</accession>
<evidence type="ECO:0000313" key="10">
    <source>
        <dbReference type="Proteomes" id="UP000586634"/>
    </source>
</evidence>
<evidence type="ECO:0000256" key="4">
    <source>
        <dbReference type="ARBA" id="ARBA00023136"/>
    </source>
</evidence>
<sequence length="117" mass="13601">NSRLILFCFLSFFLDGCAQIILKQSPAYITMQPERTARIECVATGINDFQSAYIHWYRHTPSNAPHRILYIGSGQVNYDDNSYKNKYTSWKQGKNVCTFSVNNVKTEDEGTYYCAYW</sequence>
<dbReference type="InterPro" id="IPR013106">
    <property type="entry name" value="Ig_V-set"/>
</dbReference>
<dbReference type="InterPro" id="IPR051117">
    <property type="entry name" value="TRG_var/const_region"/>
</dbReference>
<keyword evidence="4" id="KW-0472">Membrane</keyword>
<dbReference type="PROSITE" id="PS50835">
    <property type="entry name" value="IG_LIKE"/>
    <property type="match status" value="1"/>
</dbReference>
<protein>
    <submittedName>
        <fullName evidence="9">LV321 protein</fullName>
    </submittedName>
</protein>
<evidence type="ECO:0000256" key="2">
    <source>
        <dbReference type="ARBA" id="ARBA00022692"/>
    </source>
</evidence>
<evidence type="ECO:0000259" key="8">
    <source>
        <dbReference type="PROSITE" id="PS50835"/>
    </source>
</evidence>
<dbReference type="EMBL" id="VXBJ01002726">
    <property type="protein sequence ID" value="NXN25259.1"/>
    <property type="molecule type" value="Genomic_DNA"/>
</dbReference>
<feature type="non-terminal residue" evidence="9">
    <location>
        <position position="1"/>
    </location>
</feature>
<evidence type="ECO:0000256" key="3">
    <source>
        <dbReference type="ARBA" id="ARBA00022989"/>
    </source>
</evidence>
<keyword evidence="7" id="KW-0732">Signal</keyword>